<dbReference type="EMBL" id="FOMW01000053">
    <property type="protein sequence ID" value="SFF29149.1"/>
    <property type="molecule type" value="Genomic_DNA"/>
</dbReference>
<evidence type="ECO:0000256" key="1">
    <source>
        <dbReference type="SAM" id="Phobius"/>
    </source>
</evidence>
<dbReference type="AlphaFoldDB" id="A0A1I2HHK6"/>
<dbReference type="OrthoDB" id="7844805at2"/>
<keyword evidence="1" id="KW-1133">Transmembrane helix</keyword>
<keyword evidence="3" id="KW-1185">Reference proteome</keyword>
<feature type="transmembrane region" description="Helical" evidence="1">
    <location>
        <begin position="117"/>
        <end position="139"/>
    </location>
</feature>
<dbReference type="STRING" id="74348.SAMN04488523_1534"/>
<reference evidence="2 3" key="1">
    <citation type="submission" date="2016-10" db="EMBL/GenBank/DDBJ databases">
        <authorList>
            <person name="de Groot N.N."/>
        </authorList>
    </citation>
    <scope>NUCLEOTIDE SEQUENCE [LARGE SCALE GENOMIC DNA]</scope>
    <source>
        <strain evidence="2 3">DSM 11443</strain>
    </source>
</reference>
<name>A0A1I2HHK6_9RHOB</name>
<protein>
    <submittedName>
        <fullName evidence="2">Uncharacterized protein</fullName>
    </submittedName>
</protein>
<gene>
    <name evidence="2" type="ORF">SAMN04488523_1534</name>
</gene>
<evidence type="ECO:0000313" key="2">
    <source>
        <dbReference type="EMBL" id="SFF29149.1"/>
    </source>
</evidence>
<dbReference type="RefSeq" id="WP_093925652.1">
    <property type="nucleotide sequence ID" value="NZ_FOMW01000053.1"/>
</dbReference>
<dbReference type="Proteomes" id="UP000198977">
    <property type="component" value="Unassembled WGS sequence"/>
</dbReference>
<sequence length="178" mass="19684">MSKDPFQILADELTLIRKDMDQLQRTSLNKDEAKTLNHAVMGAVLRMVKATEDAPGEIQEALESDRDQMARSATQAATRAAESAMAGIRHDLDNERAKLSQAAGEARREAWRWFGGFWVWLASMLATGAVIGVLAMALIQGRGDAREFGQYPRIYCNPAGGEDLTNTAGREGCMFWYD</sequence>
<accession>A0A1I2HHK6</accession>
<keyword evidence="1" id="KW-0472">Membrane</keyword>
<keyword evidence="1" id="KW-0812">Transmembrane</keyword>
<proteinExistence type="predicted"/>
<evidence type="ECO:0000313" key="3">
    <source>
        <dbReference type="Proteomes" id="UP000198977"/>
    </source>
</evidence>
<organism evidence="2 3">
    <name type="scientific">Sulfitobacter brevis</name>
    <dbReference type="NCBI Taxonomy" id="74348"/>
    <lineage>
        <taxon>Bacteria</taxon>
        <taxon>Pseudomonadati</taxon>
        <taxon>Pseudomonadota</taxon>
        <taxon>Alphaproteobacteria</taxon>
        <taxon>Rhodobacterales</taxon>
        <taxon>Roseobacteraceae</taxon>
        <taxon>Sulfitobacter</taxon>
    </lineage>
</organism>